<evidence type="ECO:0000259" key="1">
    <source>
        <dbReference type="Pfam" id="PF01636"/>
    </source>
</evidence>
<proteinExistence type="predicted"/>
<dbReference type="InterPro" id="IPR051678">
    <property type="entry name" value="AGP_Transferase"/>
</dbReference>
<dbReference type="EMBL" id="JACJVO010000007">
    <property type="protein sequence ID" value="MBB6730329.1"/>
    <property type="molecule type" value="Genomic_DNA"/>
</dbReference>
<accession>A0A7X0VTV5</accession>
<dbReference type="Gene3D" id="3.90.1200.10">
    <property type="match status" value="1"/>
</dbReference>
<sequence length="324" mass="37106">MDEHWERTYPFRALTEAEVNERLEAIDRSLRVDELVPMAEGKRNTNYRVRLRGSGSVLLLRLFVPGDDGWRKEAALRKLLEDRVPMQRMLAAGDRGDKDDRAYGIYEFVEGQTLLERIVRDGQAPVPALARELGRTLAAIHSVRFERHGFLDERLNVSEPISPLREWYPMFLNDRARKRLGDERSERILKLAESCRPLLDGMDRRTARLVHGDFRPTNLIVRDGRVAAVIDWEFAMASHPAGDWGQLFRYAHLFDAESKKAFAAGYEEGSGERLPPSWEVEGALRDLANLLQMLGDEESKPNKEADLIRLISASVRRLEQEAMG</sequence>
<evidence type="ECO:0000313" key="2">
    <source>
        <dbReference type="EMBL" id="MBB6730329.1"/>
    </source>
</evidence>
<dbReference type="InterPro" id="IPR002575">
    <property type="entry name" value="Aminoglycoside_PTrfase"/>
</dbReference>
<name>A0A7X0VTV5_9BACL</name>
<organism evidence="2 3">
    <name type="scientific">Cohnella zeiphila</name>
    <dbReference type="NCBI Taxonomy" id="2761120"/>
    <lineage>
        <taxon>Bacteria</taxon>
        <taxon>Bacillati</taxon>
        <taxon>Bacillota</taxon>
        <taxon>Bacilli</taxon>
        <taxon>Bacillales</taxon>
        <taxon>Paenibacillaceae</taxon>
        <taxon>Cohnella</taxon>
    </lineage>
</organism>
<dbReference type="PANTHER" id="PTHR21310">
    <property type="entry name" value="AMINOGLYCOSIDE PHOSPHOTRANSFERASE-RELATED-RELATED"/>
    <property type="match status" value="1"/>
</dbReference>
<comment type="caution">
    <text evidence="2">The sequence shown here is derived from an EMBL/GenBank/DDBJ whole genome shotgun (WGS) entry which is preliminary data.</text>
</comment>
<evidence type="ECO:0000313" key="3">
    <source>
        <dbReference type="Proteomes" id="UP000564644"/>
    </source>
</evidence>
<dbReference type="Pfam" id="PF01636">
    <property type="entry name" value="APH"/>
    <property type="match status" value="1"/>
</dbReference>
<dbReference type="RefSeq" id="WP_185128001.1">
    <property type="nucleotide sequence ID" value="NZ_JACJVO010000007.1"/>
</dbReference>
<keyword evidence="2" id="KW-0808">Transferase</keyword>
<gene>
    <name evidence="2" type="ORF">H7C18_05400</name>
</gene>
<protein>
    <submittedName>
        <fullName evidence="2">Phosphotransferase</fullName>
    </submittedName>
</protein>
<dbReference type="GO" id="GO:0016740">
    <property type="term" value="F:transferase activity"/>
    <property type="evidence" value="ECO:0007669"/>
    <property type="project" value="UniProtKB-KW"/>
</dbReference>
<dbReference type="Proteomes" id="UP000564644">
    <property type="component" value="Unassembled WGS sequence"/>
</dbReference>
<reference evidence="2 3" key="1">
    <citation type="submission" date="2020-08" db="EMBL/GenBank/DDBJ databases">
        <title>Cohnella phylogeny.</title>
        <authorList>
            <person name="Dunlap C."/>
        </authorList>
    </citation>
    <scope>NUCLEOTIDE SEQUENCE [LARGE SCALE GENOMIC DNA]</scope>
    <source>
        <strain evidence="2 3">CBP 2801</strain>
    </source>
</reference>
<dbReference type="AlphaFoldDB" id="A0A7X0VTV5"/>
<feature type="domain" description="Aminoglycoside phosphotransferase" evidence="1">
    <location>
        <begin position="36"/>
        <end position="269"/>
    </location>
</feature>
<dbReference type="InterPro" id="IPR011009">
    <property type="entry name" value="Kinase-like_dom_sf"/>
</dbReference>
<dbReference type="SUPFAM" id="SSF56112">
    <property type="entry name" value="Protein kinase-like (PK-like)"/>
    <property type="match status" value="1"/>
</dbReference>
<keyword evidence="3" id="KW-1185">Reference proteome</keyword>